<sequence>MSLILVTGATAGVGLATVESLVEDGHDVVLHARHPGRVEGVAVAEKVEAMVCGDLADPAQVARMAAQAEEIGRFDAVIHNAGVIDGPDVFAVNVVAPYLLTALMTPPVRWIGLSSSMHRGGSRDLSGLDLDDSSGATSAYSTSKLLLTTLAMALADSIPETAVHAVDPGWVPTRMGGPGATDSLQEAHPTQTWLATADLARIQPRTGGYWHHRRTQRPHPATLDPEFRADVIRLLGEHTGHTLPAT</sequence>
<dbReference type="PRINTS" id="PR00081">
    <property type="entry name" value="GDHRDH"/>
</dbReference>
<dbReference type="Gene3D" id="3.40.50.720">
    <property type="entry name" value="NAD(P)-binding Rossmann-like Domain"/>
    <property type="match status" value="1"/>
</dbReference>
<dbReference type="RefSeq" id="WP_284302210.1">
    <property type="nucleotide sequence ID" value="NZ_BSUO01000001.1"/>
</dbReference>
<protein>
    <submittedName>
        <fullName evidence="3">Short-chain dehydrogenase</fullName>
    </submittedName>
</protein>
<dbReference type="InterPro" id="IPR036291">
    <property type="entry name" value="NAD(P)-bd_dom_sf"/>
</dbReference>
<keyword evidence="4" id="KW-1185">Reference proteome</keyword>
<comment type="similarity">
    <text evidence="1">Belongs to the short-chain dehydrogenases/reductases (SDR) family.</text>
</comment>
<proteinExistence type="inferred from homology"/>
<dbReference type="Proteomes" id="UP001157126">
    <property type="component" value="Unassembled WGS sequence"/>
</dbReference>
<evidence type="ECO:0000256" key="2">
    <source>
        <dbReference type="ARBA" id="ARBA00023002"/>
    </source>
</evidence>
<dbReference type="InterPro" id="IPR002347">
    <property type="entry name" value="SDR_fam"/>
</dbReference>
<comment type="caution">
    <text evidence="3">The sequence shown here is derived from an EMBL/GenBank/DDBJ whole genome shotgun (WGS) entry which is preliminary data.</text>
</comment>
<name>A0ABQ6IK76_9MICO</name>
<dbReference type="EMBL" id="BSUO01000001">
    <property type="protein sequence ID" value="GMA38104.1"/>
    <property type="molecule type" value="Genomic_DNA"/>
</dbReference>
<evidence type="ECO:0000313" key="3">
    <source>
        <dbReference type="EMBL" id="GMA38104.1"/>
    </source>
</evidence>
<gene>
    <name evidence="3" type="ORF">GCM10025883_01490</name>
</gene>
<keyword evidence="2" id="KW-0560">Oxidoreductase</keyword>
<dbReference type="SUPFAM" id="SSF51735">
    <property type="entry name" value="NAD(P)-binding Rossmann-fold domains"/>
    <property type="match status" value="1"/>
</dbReference>
<organism evidence="3 4">
    <name type="scientific">Mobilicoccus caccae</name>
    <dbReference type="NCBI Taxonomy" id="1859295"/>
    <lineage>
        <taxon>Bacteria</taxon>
        <taxon>Bacillati</taxon>
        <taxon>Actinomycetota</taxon>
        <taxon>Actinomycetes</taxon>
        <taxon>Micrococcales</taxon>
        <taxon>Dermatophilaceae</taxon>
        <taxon>Mobilicoccus</taxon>
    </lineage>
</organism>
<evidence type="ECO:0000313" key="4">
    <source>
        <dbReference type="Proteomes" id="UP001157126"/>
    </source>
</evidence>
<dbReference type="PANTHER" id="PTHR24320:SF274">
    <property type="entry name" value="CHAIN DEHYDROGENASE, PUTATIVE (AFU_ORTHOLOGUE AFUA_4G00440)-RELATED"/>
    <property type="match status" value="1"/>
</dbReference>
<evidence type="ECO:0000256" key="1">
    <source>
        <dbReference type="ARBA" id="ARBA00006484"/>
    </source>
</evidence>
<dbReference type="Pfam" id="PF00106">
    <property type="entry name" value="adh_short"/>
    <property type="match status" value="1"/>
</dbReference>
<reference evidence="4" key="1">
    <citation type="journal article" date="2019" name="Int. J. Syst. Evol. Microbiol.">
        <title>The Global Catalogue of Microorganisms (GCM) 10K type strain sequencing project: providing services to taxonomists for standard genome sequencing and annotation.</title>
        <authorList>
            <consortium name="The Broad Institute Genomics Platform"/>
            <consortium name="The Broad Institute Genome Sequencing Center for Infectious Disease"/>
            <person name="Wu L."/>
            <person name="Ma J."/>
        </authorList>
    </citation>
    <scope>NUCLEOTIDE SEQUENCE [LARGE SCALE GENOMIC DNA]</scope>
    <source>
        <strain evidence="4">NBRC 113072</strain>
    </source>
</reference>
<dbReference type="PANTHER" id="PTHR24320">
    <property type="entry name" value="RETINOL DEHYDROGENASE"/>
    <property type="match status" value="1"/>
</dbReference>
<accession>A0ABQ6IK76</accession>